<feature type="transmembrane region" description="Helical" evidence="7">
    <location>
        <begin position="183"/>
        <end position="205"/>
    </location>
</feature>
<evidence type="ECO:0000313" key="9">
    <source>
        <dbReference type="EMBL" id="NHN29865.1"/>
    </source>
</evidence>
<keyword evidence="2 7" id="KW-0813">Transport</keyword>
<keyword evidence="10" id="KW-1185">Reference proteome</keyword>
<dbReference type="Pfam" id="PF00528">
    <property type="entry name" value="BPD_transp_1"/>
    <property type="match status" value="1"/>
</dbReference>
<evidence type="ECO:0000256" key="3">
    <source>
        <dbReference type="ARBA" id="ARBA00022475"/>
    </source>
</evidence>
<keyword evidence="5 7" id="KW-1133">Transmembrane helix</keyword>
<protein>
    <submittedName>
        <fullName evidence="9">Carbohydrate ABC transporter permease</fullName>
    </submittedName>
</protein>
<feature type="transmembrane region" description="Helical" evidence="7">
    <location>
        <begin position="259"/>
        <end position="278"/>
    </location>
</feature>
<dbReference type="Proteomes" id="UP001165962">
    <property type="component" value="Unassembled WGS sequence"/>
</dbReference>
<dbReference type="RefSeq" id="WP_166148386.1">
    <property type="nucleotide sequence ID" value="NZ_JAAOIW010000003.1"/>
</dbReference>
<reference evidence="9" key="1">
    <citation type="submission" date="2020-03" db="EMBL/GenBank/DDBJ databases">
        <title>Draft sequencing of Paenibacilllus sp. S3N08.</title>
        <authorList>
            <person name="Kim D.-U."/>
        </authorList>
    </citation>
    <scope>NUCLEOTIDE SEQUENCE</scope>
    <source>
        <strain evidence="9">S3N08</strain>
    </source>
</reference>
<comment type="similarity">
    <text evidence="7">Belongs to the binding-protein-dependent transport system permease family.</text>
</comment>
<keyword evidence="3" id="KW-1003">Cell membrane</keyword>
<evidence type="ECO:0000313" key="10">
    <source>
        <dbReference type="Proteomes" id="UP001165962"/>
    </source>
</evidence>
<feature type="transmembrane region" description="Helical" evidence="7">
    <location>
        <begin position="15"/>
        <end position="38"/>
    </location>
</feature>
<comment type="caution">
    <text evidence="9">The sequence shown here is derived from an EMBL/GenBank/DDBJ whole genome shotgun (WGS) entry which is preliminary data.</text>
</comment>
<evidence type="ECO:0000256" key="7">
    <source>
        <dbReference type="RuleBase" id="RU363032"/>
    </source>
</evidence>
<dbReference type="PANTHER" id="PTHR43744">
    <property type="entry name" value="ABC TRANSPORTER PERMEASE PROTEIN MG189-RELATED-RELATED"/>
    <property type="match status" value="1"/>
</dbReference>
<accession>A0ABX0J7Y0</accession>
<keyword evidence="4 7" id="KW-0812">Transmembrane</keyword>
<evidence type="ECO:0000256" key="2">
    <source>
        <dbReference type="ARBA" id="ARBA00022448"/>
    </source>
</evidence>
<evidence type="ECO:0000256" key="1">
    <source>
        <dbReference type="ARBA" id="ARBA00004651"/>
    </source>
</evidence>
<comment type="subcellular location">
    <subcellularLocation>
        <location evidence="1 7">Cell membrane</location>
        <topology evidence="1 7">Multi-pass membrane protein</topology>
    </subcellularLocation>
</comment>
<dbReference type="SUPFAM" id="SSF161098">
    <property type="entry name" value="MetI-like"/>
    <property type="match status" value="1"/>
</dbReference>
<evidence type="ECO:0000256" key="5">
    <source>
        <dbReference type="ARBA" id="ARBA00022989"/>
    </source>
</evidence>
<feature type="transmembrane region" description="Helical" evidence="7">
    <location>
        <begin position="110"/>
        <end position="130"/>
    </location>
</feature>
<feature type="transmembrane region" description="Helical" evidence="7">
    <location>
        <begin position="79"/>
        <end position="98"/>
    </location>
</feature>
<dbReference type="CDD" id="cd06261">
    <property type="entry name" value="TM_PBP2"/>
    <property type="match status" value="1"/>
</dbReference>
<name>A0ABX0J7Y0_9BACL</name>
<keyword evidence="6 7" id="KW-0472">Membrane</keyword>
<dbReference type="Gene3D" id="1.10.3720.10">
    <property type="entry name" value="MetI-like"/>
    <property type="match status" value="1"/>
</dbReference>
<feature type="domain" description="ABC transmembrane type-1" evidence="8">
    <location>
        <begin position="75"/>
        <end position="278"/>
    </location>
</feature>
<organism evidence="9 10">
    <name type="scientific">Paenibacillus agricola</name>
    <dbReference type="NCBI Taxonomy" id="2716264"/>
    <lineage>
        <taxon>Bacteria</taxon>
        <taxon>Bacillati</taxon>
        <taxon>Bacillota</taxon>
        <taxon>Bacilli</taxon>
        <taxon>Bacillales</taxon>
        <taxon>Paenibacillaceae</taxon>
        <taxon>Paenibacillus</taxon>
    </lineage>
</organism>
<dbReference type="EMBL" id="JAAOIW010000003">
    <property type="protein sequence ID" value="NHN29865.1"/>
    <property type="molecule type" value="Genomic_DNA"/>
</dbReference>
<dbReference type="PANTHER" id="PTHR43744:SF9">
    <property type="entry name" value="POLYGALACTURONAN_RHAMNOGALACTURONAN TRANSPORT SYSTEM PERMEASE PROTEIN YTCP"/>
    <property type="match status" value="1"/>
</dbReference>
<dbReference type="PROSITE" id="PS50928">
    <property type="entry name" value="ABC_TM1"/>
    <property type="match status" value="1"/>
</dbReference>
<proteinExistence type="inferred from homology"/>
<gene>
    <name evidence="9" type="ORF">G9U52_08460</name>
</gene>
<sequence length="293" mass="33159">MRIRATLDDRIFRTVSIILVWFVVIITLYPFLFVLSSSISDPKAVMQNKIVLFPVGFSFAAYMKVFAYPMLKTGYMNTIFYTVIGTVLNMLFTALMAYPLSRKSLIAHKYFMFIVTFTLLFSGGIIPTYLVVKEMGLIDTRWALIIPTLISTWNLILLKSFFENIPKELEEAATIDGCSQLQILFKIIIPLSVPAMATLSLFYAVTHWNAFFDAILYLSNQNLHPIQIFLRNIVIDSQTAEILEGSAKSVDDLILTESVKYATIMAVAMPIIVVYPFIQKHFVKGIMIGSLKG</sequence>
<evidence type="ECO:0000256" key="6">
    <source>
        <dbReference type="ARBA" id="ARBA00023136"/>
    </source>
</evidence>
<evidence type="ECO:0000256" key="4">
    <source>
        <dbReference type="ARBA" id="ARBA00022692"/>
    </source>
</evidence>
<dbReference type="InterPro" id="IPR035906">
    <property type="entry name" value="MetI-like_sf"/>
</dbReference>
<feature type="transmembrane region" description="Helical" evidence="7">
    <location>
        <begin position="50"/>
        <end position="67"/>
    </location>
</feature>
<dbReference type="InterPro" id="IPR000515">
    <property type="entry name" value="MetI-like"/>
</dbReference>
<evidence type="ECO:0000259" key="8">
    <source>
        <dbReference type="PROSITE" id="PS50928"/>
    </source>
</evidence>